<feature type="transmembrane region" description="Helical" evidence="1">
    <location>
        <begin position="447"/>
        <end position="466"/>
    </location>
</feature>
<keyword evidence="1" id="KW-1133">Transmembrane helix</keyword>
<protein>
    <recommendedName>
        <fullName evidence="2">ER-bound oxygenase mpaB/mpaB'/Rubber oxygenase catalytic domain-containing protein</fullName>
    </recommendedName>
</protein>
<sequence>MGQSLRYCQRYSKRWRASGDPLCDSALCAVFPHSASSVGKDLLSCLEEHAARHPDSQPVTAFLDQVLCEPPTGIYVSPDEVHLAHEFFLDNCSEIIQALLHYSLAGGFASPRIVRTLLAVSYLVPHSKRDTQLARQTRGSQVATDAPFVSDAASRISSTSNERTFSRLLETFQFVLDVLGCSSPSTNSSELVSEKLAQTRDPVAYLKPGGEGWSLAAFSAIPIWCLRRLHVPPSELHANAYLALWRHVGFYLGISPSILLRYFSGPDVADKFIATAALHLFSADDGEDLADAPTVPILRAASNRPPTYTSFEYNCALSRHLLGPSLALRVGLGPPSISTLIRMHTVLFLQRIPHLFAQWYPRRGWVIKRRAVLREGMARSLRWNLGMRRVSFRPRTAIKSTNVVSATQGIDEGGELAEGVKEAESIRPDPQGAAVLVRKWREVWMEMIGVCVGATAIGIGLGWSGARYMELHLYNV</sequence>
<dbReference type="InterPro" id="IPR037473">
    <property type="entry name" value="Lcp-like"/>
</dbReference>
<dbReference type="PANTHER" id="PTHR37539">
    <property type="entry name" value="SECRETED PROTEIN-RELATED"/>
    <property type="match status" value="1"/>
</dbReference>
<keyword evidence="1" id="KW-0472">Membrane</keyword>
<dbReference type="EMBL" id="KB467832">
    <property type="protein sequence ID" value="PCH34667.1"/>
    <property type="molecule type" value="Genomic_DNA"/>
</dbReference>
<organism evidence="3 4">
    <name type="scientific">Wolfiporia cocos (strain MD-104)</name>
    <name type="common">Brown rot fungus</name>
    <dbReference type="NCBI Taxonomy" id="742152"/>
    <lineage>
        <taxon>Eukaryota</taxon>
        <taxon>Fungi</taxon>
        <taxon>Dikarya</taxon>
        <taxon>Basidiomycota</taxon>
        <taxon>Agaricomycotina</taxon>
        <taxon>Agaricomycetes</taxon>
        <taxon>Polyporales</taxon>
        <taxon>Phaeolaceae</taxon>
        <taxon>Wolfiporia</taxon>
    </lineage>
</organism>
<dbReference type="Proteomes" id="UP000218811">
    <property type="component" value="Unassembled WGS sequence"/>
</dbReference>
<feature type="domain" description="ER-bound oxygenase mpaB/mpaB'/Rubber oxygenase catalytic" evidence="2">
    <location>
        <begin position="158"/>
        <end position="340"/>
    </location>
</feature>
<keyword evidence="4" id="KW-1185">Reference proteome</keyword>
<keyword evidence="1" id="KW-0812">Transmembrane</keyword>
<evidence type="ECO:0000313" key="3">
    <source>
        <dbReference type="EMBL" id="PCH34667.1"/>
    </source>
</evidence>
<proteinExistence type="predicted"/>
<dbReference type="OMA" id="WRHVGYY"/>
<evidence type="ECO:0000256" key="1">
    <source>
        <dbReference type="SAM" id="Phobius"/>
    </source>
</evidence>
<dbReference type="Pfam" id="PF09995">
    <property type="entry name" value="MPAB_Lcp_cat"/>
    <property type="match status" value="1"/>
</dbReference>
<dbReference type="PANTHER" id="PTHR37539:SF1">
    <property type="entry name" value="ER-BOUND OXYGENASE MPAB_MPAB'_RUBBER OXYGENASE CATALYTIC DOMAIN-CONTAINING PROTEIN"/>
    <property type="match status" value="1"/>
</dbReference>
<dbReference type="STRING" id="742152.A0A2H3JF87"/>
<dbReference type="OrthoDB" id="6361347at2759"/>
<evidence type="ECO:0000313" key="4">
    <source>
        <dbReference type="Proteomes" id="UP000218811"/>
    </source>
</evidence>
<evidence type="ECO:0000259" key="2">
    <source>
        <dbReference type="Pfam" id="PF09995"/>
    </source>
</evidence>
<dbReference type="AlphaFoldDB" id="A0A2H3JF87"/>
<dbReference type="GO" id="GO:0016491">
    <property type="term" value="F:oxidoreductase activity"/>
    <property type="evidence" value="ECO:0007669"/>
    <property type="project" value="InterPro"/>
</dbReference>
<gene>
    <name evidence="3" type="ORF">WOLCODRAFT_124813</name>
</gene>
<reference evidence="3 4" key="1">
    <citation type="journal article" date="2012" name="Science">
        <title>The Paleozoic origin of enzymatic lignin decomposition reconstructed from 31 fungal genomes.</title>
        <authorList>
            <person name="Floudas D."/>
            <person name="Binder M."/>
            <person name="Riley R."/>
            <person name="Barry K."/>
            <person name="Blanchette R.A."/>
            <person name="Henrissat B."/>
            <person name="Martinez A.T."/>
            <person name="Otillar R."/>
            <person name="Spatafora J.W."/>
            <person name="Yadav J.S."/>
            <person name="Aerts A."/>
            <person name="Benoit I."/>
            <person name="Boyd A."/>
            <person name="Carlson A."/>
            <person name="Copeland A."/>
            <person name="Coutinho P.M."/>
            <person name="de Vries R.P."/>
            <person name="Ferreira P."/>
            <person name="Findley K."/>
            <person name="Foster B."/>
            <person name="Gaskell J."/>
            <person name="Glotzer D."/>
            <person name="Gorecki P."/>
            <person name="Heitman J."/>
            <person name="Hesse C."/>
            <person name="Hori C."/>
            <person name="Igarashi K."/>
            <person name="Jurgens J.A."/>
            <person name="Kallen N."/>
            <person name="Kersten P."/>
            <person name="Kohler A."/>
            <person name="Kuees U."/>
            <person name="Kumar T.K.A."/>
            <person name="Kuo A."/>
            <person name="LaButti K."/>
            <person name="Larrondo L.F."/>
            <person name="Lindquist E."/>
            <person name="Ling A."/>
            <person name="Lombard V."/>
            <person name="Lucas S."/>
            <person name="Lundell T."/>
            <person name="Martin R."/>
            <person name="McLaughlin D.J."/>
            <person name="Morgenstern I."/>
            <person name="Morin E."/>
            <person name="Murat C."/>
            <person name="Nagy L.G."/>
            <person name="Nolan M."/>
            <person name="Ohm R.A."/>
            <person name="Patyshakuliyeva A."/>
            <person name="Rokas A."/>
            <person name="Ruiz-Duenas F.J."/>
            <person name="Sabat G."/>
            <person name="Salamov A."/>
            <person name="Samejima M."/>
            <person name="Schmutz J."/>
            <person name="Slot J.C."/>
            <person name="St John F."/>
            <person name="Stenlid J."/>
            <person name="Sun H."/>
            <person name="Sun S."/>
            <person name="Syed K."/>
            <person name="Tsang A."/>
            <person name="Wiebenga A."/>
            <person name="Young D."/>
            <person name="Pisabarro A."/>
            <person name="Eastwood D.C."/>
            <person name="Martin F."/>
            <person name="Cullen D."/>
            <person name="Grigoriev I.V."/>
            <person name="Hibbett D.S."/>
        </authorList>
    </citation>
    <scope>NUCLEOTIDE SEQUENCE [LARGE SCALE GENOMIC DNA]</scope>
    <source>
        <strain evidence="3 4">MD-104</strain>
    </source>
</reference>
<dbReference type="InterPro" id="IPR018713">
    <property type="entry name" value="MPAB/Lcp_cat_dom"/>
</dbReference>
<accession>A0A2H3JF87</accession>
<name>A0A2H3JF87_WOLCO</name>